<evidence type="ECO:0000313" key="1">
    <source>
        <dbReference type="EMBL" id="ANY83628.1"/>
    </source>
</evidence>
<proteinExistence type="predicted"/>
<keyword evidence="1" id="KW-0614">Plasmid</keyword>
<dbReference type="AlphaFoldDB" id="A0A1B2EUI4"/>
<dbReference type="SUPFAM" id="SSF46785">
    <property type="entry name" value="Winged helix' DNA-binding domain"/>
    <property type="match status" value="1"/>
</dbReference>
<sequence>MILSTTVAYQWFQRISVPHNEQELTEREYYLLGSLGELRTRNKDLHKYTAEAERLIQRGYLEREQFDQYTITPKGRAAWQAYRFTGP</sequence>
<organism evidence="1">
    <name type="scientific">Microvirga ossetica</name>
    <dbReference type="NCBI Taxonomy" id="1882682"/>
    <lineage>
        <taxon>Bacteria</taxon>
        <taxon>Pseudomonadati</taxon>
        <taxon>Pseudomonadota</taxon>
        <taxon>Alphaproteobacteria</taxon>
        <taxon>Hyphomicrobiales</taxon>
        <taxon>Methylobacteriaceae</taxon>
        <taxon>Microvirga</taxon>
    </lineage>
</organism>
<geneLocation type="plasmid" evidence="1">
    <name>unnamed3</name>
</geneLocation>
<protein>
    <recommendedName>
        <fullName evidence="2">Restriction system protein Mrr-like N-terminal domain-containing protein</fullName>
    </recommendedName>
</protein>
<reference evidence="1" key="1">
    <citation type="submission" date="2016-07" db="EMBL/GenBank/DDBJ databases">
        <title>Microvirga ossetica sp. nov. a new species of rhizobia isolated from root nodules of the legume species Vicia alpestris Steven originated from North Ossetia region in the Caucasus.</title>
        <authorList>
            <person name="Safronova V.I."/>
            <person name="Kuznetsova I.G."/>
            <person name="Sazanova A.L."/>
            <person name="Belimov A."/>
            <person name="Andronov E."/>
            <person name="Osledkin Y.S."/>
            <person name="Onishchuk O.P."/>
            <person name="Kurchak O.N."/>
            <person name="Shaposhnikov A.I."/>
            <person name="Willems A."/>
            <person name="Tikhonovich I.A."/>
        </authorList>
    </citation>
    <scope>NUCLEOTIDE SEQUENCE [LARGE SCALE GENOMIC DNA]</scope>
    <source>
        <strain evidence="1">V5/3M</strain>
        <plasmid evidence="1">unnamed3</plasmid>
    </source>
</reference>
<evidence type="ECO:0008006" key="2">
    <source>
        <dbReference type="Google" id="ProtNLM"/>
    </source>
</evidence>
<gene>
    <name evidence="1" type="ORF">BB934_35840</name>
</gene>
<name>A0A1B2EUI4_9HYPH</name>
<dbReference type="InterPro" id="IPR036390">
    <property type="entry name" value="WH_DNA-bd_sf"/>
</dbReference>
<accession>A0A1B2EUI4</accession>
<dbReference type="KEGG" id="moc:BB934_35840"/>
<dbReference type="EMBL" id="CP016618">
    <property type="protein sequence ID" value="ANY83628.1"/>
    <property type="molecule type" value="Genomic_DNA"/>
</dbReference>